<dbReference type="Proteomes" id="UP000246005">
    <property type="component" value="Unassembled WGS sequence"/>
</dbReference>
<keyword evidence="1 2" id="KW-0238">DNA-binding</keyword>
<evidence type="ECO:0000313" key="4">
    <source>
        <dbReference type="EMBL" id="PWK86973.1"/>
    </source>
</evidence>
<dbReference type="Pfam" id="PF00486">
    <property type="entry name" value="Trans_reg_C"/>
    <property type="match status" value="1"/>
</dbReference>
<proteinExistence type="predicted"/>
<dbReference type="CDD" id="cd00383">
    <property type="entry name" value="trans_reg_C"/>
    <property type="match status" value="1"/>
</dbReference>
<feature type="DNA-binding region" description="OmpR/PhoB-type" evidence="2">
    <location>
        <begin position="1"/>
        <end position="97"/>
    </location>
</feature>
<reference evidence="4 5" key="1">
    <citation type="submission" date="2018-05" db="EMBL/GenBank/DDBJ databases">
        <title>Genomic Encyclopedia of Type Strains, Phase IV (KMG-IV): sequencing the most valuable type-strain genomes for metagenomic binning, comparative biology and taxonomic classification.</title>
        <authorList>
            <person name="Goeker M."/>
        </authorList>
    </citation>
    <scope>NUCLEOTIDE SEQUENCE [LARGE SCALE GENOMIC DNA]</scope>
    <source>
        <strain evidence="4 5">DSM 45480</strain>
    </source>
</reference>
<sequence>MYRFADCVVSPRRVELRRGGDAVHLEPQVFSLLLHLIRNRDRVVAKTELMDEVWGDRYVSDSALTSRIKTLRRAVGDDGNQQRIIATVHGVGYRFVAEVVEVGHEPVVGRAQHIRYCVSLDGVHVAYAVSGSGPPLVKAANWLTHLDLEWSSPIWAHWLDGLSRHRTLVRYDERGCGLSDWEVSDFSFDAWVNDLELVVNAAGLDRFPLLGVSQGGAVAIAYAVRHPERVSHLVLAGAYARGRLARARTEEEREEAELDLKLGRIGWRHDDPTFRQVFACQFLPDGTRELWDAFNDLQRATTSTENVVRFLDVFAHIDVSALAPHVRCPTLILHSRGDLRVPKAQAQELAALIPDSELRLLHSRNHVLTADEPAWQLFLSEVDRFLGDG</sequence>
<dbReference type="GO" id="GO:0003824">
    <property type="term" value="F:catalytic activity"/>
    <property type="evidence" value="ECO:0007669"/>
    <property type="project" value="UniProtKB-ARBA"/>
</dbReference>
<dbReference type="PANTHER" id="PTHR43433">
    <property type="entry name" value="HYDROLASE, ALPHA/BETA FOLD FAMILY PROTEIN"/>
    <property type="match status" value="1"/>
</dbReference>
<evidence type="ECO:0000256" key="1">
    <source>
        <dbReference type="ARBA" id="ARBA00023125"/>
    </source>
</evidence>
<dbReference type="InterPro" id="IPR036388">
    <property type="entry name" value="WH-like_DNA-bd_sf"/>
</dbReference>
<dbReference type="InterPro" id="IPR001867">
    <property type="entry name" value="OmpR/PhoB-type_DNA-bd"/>
</dbReference>
<dbReference type="InterPro" id="IPR016032">
    <property type="entry name" value="Sig_transdc_resp-reg_C-effctor"/>
</dbReference>
<protein>
    <submittedName>
        <fullName evidence="4">Lysine decarboxylase transcriptional regulator CadC</fullName>
    </submittedName>
</protein>
<comment type="caution">
    <text evidence="4">The sequence shown here is derived from an EMBL/GenBank/DDBJ whole genome shotgun (WGS) entry which is preliminary data.</text>
</comment>
<dbReference type="GO" id="GO:0006355">
    <property type="term" value="P:regulation of DNA-templated transcription"/>
    <property type="evidence" value="ECO:0007669"/>
    <property type="project" value="InterPro"/>
</dbReference>
<dbReference type="InterPro" id="IPR000073">
    <property type="entry name" value="AB_hydrolase_1"/>
</dbReference>
<name>A0A316I1T2_9PSEU</name>
<dbReference type="Pfam" id="PF00561">
    <property type="entry name" value="Abhydrolase_1"/>
    <property type="match status" value="1"/>
</dbReference>
<feature type="domain" description="OmpR/PhoB-type" evidence="3">
    <location>
        <begin position="1"/>
        <end position="97"/>
    </location>
</feature>
<dbReference type="InterPro" id="IPR029058">
    <property type="entry name" value="AB_hydrolase_fold"/>
</dbReference>
<evidence type="ECO:0000259" key="3">
    <source>
        <dbReference type="PROSITE" id="PS51755"/>
    </source>
</evidence>
<dbReference type="PRINTS" id="PR00111">
    <property type="entry name" value="ABHYDROLASE"/>
</dbReference>
<dbReference type="Gene3D" id="1.10.10.10">
    <property type="entry name" value="Winged helix-like DNA-binding domain superfamily/Winged helix DNA-binding domain"/>
    <property type="match status" value="1"/>
</dbReference>
<dbReference type="PROSITE" id="PS51755">
    <property type="entry name" value="OMPR_PHOB"/>
    <property type="match status" value="1"/>
</dbReference>
<dbReference type="PANTHER" id="PTHR43433:SF5">
    <property type="entry name" value="AB HYDROLASE-1 DOMAIN-CONTAINING PROTEIN"/>
    <property type="match status" value="1"/>
</dbReference>
<dbReference type="GO" id="GO:0000160">
    <property type="term" value="P:phosphorelay signal transduction system"/>
    <property type="evidence" value="ECO:0007669"/>
    <property type="project" value="InterPro"/>
</dbReference>
<accession>A0A316I1T2</accession>
<dbReference type="GO" id="GO:0003677">
    <property type="term" value="F:DNA binding"/>
    <property type="evidence" value="ECO:0007669"/>
    <property type="project" value="UniProtKB-UniRule"/>
</dbReference>
<dbReference type="EMBL" id="QGHB01000004">
    <property type="protein sequence ID" value="PWK86973.1"/>
    <property type="molecule type" value="Genomic_DNA"/>
</dbReference>
<dbReference type="AlphaFoldDB" id="A0A316I1T2"/>
<dbReference type="SUPFAM" id="SSF53474">
    <property type="entry name" value="alpha/beta-Hydrolases"/>
    <property type="match status" value="1"/>
</dbReference>
<dbReference type="Gene3D" id="3.40.50.1820">
    <property type="entry name" value="alpha/beta hydrolase"/>
    <property type="match status" value="1"/>
</dbReference>
<gene>
    <name evidence="4" type="ORF">C8D88_104134</name>
</gene>
<evidence type="ECO:0000313" key="5">
    <source>
        <dbReference type="Proteomes" id="UP000246005"/>
    </source>
</evidence>
<evidence type="ECO:0000256" key="2">
    <source>
        <dbReference type="PROSITE-ProRule" id="PRU01091"/>
    </source>
</evidence>
<dbReference type="InterPro" id="IPR050471">
    <property type="entry name" value="AB_hydrolase"/>
</dbReference>
<organism evidence="4 5">
    <name type="scientific">Lentzea atacamensis</name>
    <dbReference type="NCBI Taxonomy" id="531938"/>
    <lineage>
        <taxon>Bacteria</taxon>
        <taxon>Bacillati</taxon>
        <taxon>Actinomycetota</taxon>
        <taxon>Actinomycetes</taxon>
        <taxon>Pseudonocardiales</taxon>
        <taxon>Pseudonocardiaceae</taxon>
        <taxon>Lentzea</taxon>
    </lineage>
</organism>
<dbReference type="SUPFAM" id="SSF46894">
    <property type="entry name" value="C-terminal effector domain of the bipartite response regulators"/>
    <property type="match status" value="1"/>
</dbReference>
<dbReference type="SMART" id="SM00862">
    <property type="entry name" value="Trans_reg_C"/>
    <property type="match status" value="1"/>
</dbReference>